<feature type="region of interest" description="Disordered" evidence="8">
    <location>
        <begin position="298"/>
        <end position="332"/>
    </location>
</feature>
<organism evidence="10">
    <name type="scientific">Fusarium oxysporum (strain Fo5176)</name>
    <name type="common">Fusarium vascular wilt</name>
    <dbReference type="NCBI Taxonomy" id="660025"/>
    <lineage>
        <taxon>Eukaryota</taxon>
        <taxon>Fungi</taxon>
        <taxon>Dikarya</taxon>
        <taxon>Ascomycota</taxon>
        <taxon>Pezizomycotina</taxon>
        <taxon>Sordariomycetes</taxon>
        <taxon>Hypocreomycetidae</taxon>
        <taxon>Hypocreales</taxon>
        <taxon>Nectriaceae</taxon>
        <taxon>Fusarium</taxon>
        <taxon>Fusarium oxysporum species complex</taxon>
    </lineage>
</organism>
<dbReference type="GO" id="GO:0006357">
    <property type="term" value="P:regulation of transcription by RNA polymerase II"/>
    <property type="evidence" value="ECO:0007669"/>
    <property type="project" value="InterPro"/>
</dbReference>
<feature type="compositionally biased region" description="Basic and acidic residues" evidence="8">
    <location>
        <begin position="472"/>
        <end position="484"/>
    </location>
</feature>
<evidence type="ECO:0000256" key="2">
    <source>
        <dbReference type="ARBA" id="ARBA00008035"/>
    </source>
</evidence>
<protein>
    <recommendedName>
        <fullName evidence="7">Enhancer of polycomb-like protein</fullName>
    </recommendedName>
</protein>
<dbReference type="GO" id="GO:0005634">
    <property type="term" value="C:nucleus"/>
    <property type="evidence" value="ECO:0007669"/>
    <property type="project" value="UniProtKB-SubCell"/>
</dbReference>
<dbReference type="AlphaFoldDB" id="F9FLH4"/>
<dbReference type="InterPro" id="IPR024943">
    <property type="entry name" value="Enhancer_polycomb"/>
</dbReference>
<accession>F9FLH4</accession>
<comment type="subcellular location">
    <subcellularLocation>
        <location evidence="1 7">Nucleus</location>
    </subcellularLocation>
</comment>
<dbReference type="EMBL" id="AFQF01002183">
    <property type="protein sequence ID" value="EGU82194.1"/>
    <property type="molecule type" value="Genomic_DNA"/>
</dbReference>
<evidence type="ECO:0000256" key="1">
    <source>
        <dbReference type="ARBA" id="ARBA00004123"/>
    </source>
</evidence>
<evidence type="ECO:0000259" key="9">
    <source>
        <dbReference type="Pfam" id="PF10513"/>
    </source>
</evidence>
<comment type="function">
    <text evidence="6">Component of the NuA4 histone acetyltransferase complex which is involved in transcriptional activation of selected genes principally by acetylation of nucleosomal histone H4 and H2A. The NuA4 complex is also involved in DNA repair. Involved in gene silencing by neighboring heterochromatin, blockage of the silencing spreading along the chromosome, and required for cell cycle progression through G2/M.</text>
</comment>
<keyword evidence="4 7" id="KW-0804">Transcription</keyword>
<evidence type="ECO:0000256" key="5">
    <source>
        <dbReference type="ARBA" id="ARBA00023242"/>
    </source>
</evidence>
<evidence type="ECO:0000256" key="6">
    <source>
        <dbReference type="ARBA" id="ARBA00025513"/>
    </source>
</evidence>
<gene>
    <name evidence="10" type="ORF">FOXB_07254</name>
</gene>
<feature type="domain" description="Enhancer of polycomb-like N-terminal" evidence="9">
    <location>
        <begin position="7"/>
        <end position="146"/>
    </location>
</feature>
<comment type="similarity">
    <text evidence="2 7">Belongs to the enhancer of polycomb family.</text>
</comment>
<keyword evidence="3 7" id="KW-0805">Transcription regulation</keyword>
<keyword evidence="5 7" id="KW-0539">Nucleus</keyword>
<reference evidence="10" key="1">
    <citation type="journal article" date="2012" name="Mol. Plant Microbe Interact.">
        <title>A highly conserved effector in Fusarium oxysporum is required for full virulence on Arabidopsis.</title>
        <authorList>
            <person name="Thatcher L.F."/>
            <person name="Gardiner D.M."/>
            <person name="Kazan K."/>
            <person name="Manners J."/>
        </authorList>
    </citation>
    <scope>NUCLEOTIDE SEQUENCE [LARGE SCALE GENOMIC DNA]</scope>
    <source>
        <strain evidence="10">Fo5176</strain>
    </source>
</reference>
<proteinExistence type="inferred from homology"/>
<evidence type="ECO:0000256" key="4">
    <source>
        <dbReference type="ARBA" id="ARBA00023163"/>
    </source>
</evidence>
<dbReference type="PaxDb" id="5507-FOXG_01488P0"/>
<feature type="region of interest" description="Disordered" evidence="8">
    <location>
        <begin position="465"/>
        <end position="493"/>
    </location>
</feature>
<name>F9FLH4_FUSOF</name>
<evidence type="ECO:0000256" key="8">
    <source>
        <dbReference type="SAM" id="MobiDB-lite"/>
    </source>
</evidence>
<dbReference type="OrthoDB" id="435275at2759"/>
<sequence>MSSRKVRVKKLNVKTTLPVLREDQIDPSEYEALTTDNQIATGVEQAEENEYHLQTILKEAGTSNDQEIPVPPPQESDINYDELYPVPFHKPSSYIRFSQTVEECISCLYDMTTEDDEFLKQYNSKPPAAGALSEDDFERIMEVFEDTAAEQTPFAAVDNTVAAYDMMVPALHELGSPAILQHAKPVYEYWKSRRQEAGNKPLHPTLKFETHQETDDTDPFVCFRRREARQTRKTRARDNKIAETLKKLRRELEDGRQLVLVAYEREMLKRELMSMDRALFEERARLKETKLRLGIKGEDEDLVNQKPQKRKPAEPPVIRQPTGAHLRQPVRSDGRTLDADLVLLSDKLAEKENELRLDIEMKVQNHRKWNHNHIDLTGEPLSPVKEQGTEVKFRQAKTQYLMTPPASTSSEMEVDTHIPDATQVDKREAPVFQFSAGSNEPSKGSQPSFRRRIGRLNRLWIDRRGMVTPPPEHGEMSDRWRYDSDSDDDEPPVYEVDPFDTRALKFRATIPLNPYMFRGRPAVPPDAVVAAQAQAGNRVLPSPAAAQAAAHAHAQAHAQAAAQAHLAMKAQAKAAAVAQAQAQAAQTVPNIDRKDGGLLGKVDEPSADRGGIVYYLVVDQGIARSFGAGDQKDDAASSQLS</sequence>
<evidence type="ECO:0000256" key="3">
    <source>
        <dbReference type="ARBA" id="ARBA00023015"/>
    </source>
</evidence>
<comment type="caution">
    <text evidence="10">The sequence shown here is derived from an EMBL/GenBank/DDBJ whole genome shotgun (WGS) entry which is preliminary data.</text>
</comment>
<evidence type="ECO:0000256" key="7">
    <source>
        <dbReference type="RuleBase" id="RU361124"/>
    </source>
</evidence>
<dbReference type="PANTHER" id="PTHR14898">
    <property type="entry name" value="ENHANCER OF POLYCOMB"/>
    <property type="match status" value="1"/>
</dbReference>
<dbReference type="InterPro" id="IPR019542">
    <property type="entry name" value="Enhancer_polycomb-like_N"/>
</dbReference>
<dbReference type="GO" id="GO:0035267">
    <property type="term" value="C:NuA4 histone acetyltransferase complex"/>
    <property type="evidence" value="ECO:0007669"/>
    <property type="project" value="InterPro"/>
</dbReference>
<evidence type="ECO:0000313" key="10">
    <source>
        <dbReference type="EMBL" id="EGU82194.1"/>
    </source>
</evidence>
<dbReference type="STRING" id="660025.F9FLH4"/>
<dbReference type="Pfam" id="PF10513">
    <property type="entry name" value="EPL1"/>
    <property type="match status" value="1"/>
</dbReference>